<protein>
    <submittedName>
        <fullName evidence="2">Glycosyl transferase, family 25</fullName>
    </submittedName>
</protein>
<reference evidence="2 3" key="1">
    <citation type="submission" date="2016-11" db="EMBL/GenBank/DDBJ databases">
        <authorList>
            <person name="Varghese N."/>
            <person name="Submissions S."/>
        </authorList>
    </citation>
    <scope>NUCLEOTIDE SEQUENCE [LARGE SCALE GENOMIC DNA]</scope>
    <source>
        <strain evidence="2 3">DSM 21988</strain>
    </source>
</reference>
<organism evidence="2 3">
    <name type="scientific">Aureimonas altamirensis DSM 21988</name>
    <dbReference type="NCBI Taxonomy" id="1121026"/>
    <lineage>
        <taxon>Bacteria</taxon>
        <taxon>Pseudomonadati</taxon>
        <taxon>Pseudomonadota</taxon>
        <taxon>Alphaproteobacteria</taxon>
        <taxon>Hyphomicrobiales</taxon>
        <taxon>Aurantimonadaceae</taxon>
        <taxon>Aureimonas</taxon>
    </lineage>
</organism>
<dbReference type="Proteomes" id="UP000184290">
    <property type="component" value="Unassembled WGS sequence"/>
</dbReference>
<comment type="caution">
    <text evidence="2">The sequence shown here is derived from an EMBL/GenBank/DDBJ whole genome shotgun (WGS) entry which is preliminary data.</text>
</comment>
<proteinExistence type="predicted"/>
<dbReference type="Pfam" id="PF01755">
    <property type="entry name" value="Glyco_transf_25"/>
    <property type="match status" value="1"/>
</dbReference>
<name>A0ABY1IGZ8_9HYPH</name>
<dbReference type="EMBL" id="FQZC01000002">
    <property type="protein sequence ID" value="SHJ15772.1"/>
    <property type="molecule type" value="Genomic_DNA"/>
</dbReference>
<dbReference type="GO" id="GO:0016740">
    <property type="term" value="F:transferase activity"/>
    <property type="evidence" value="ECO:0007669"/>
    <property type="project" value="UniProtKB-KW"/>
</dbReference>
<sequence>MDAVFINLDRAQERRAFMEAQAAALGLPLHRLPAVEAGSIDDATRAALGRSWERPLSAPELACFLSHRAAWQRAVDADAPLLVLEDDAVLSPRLPQVLRAAMATGGMEFLNLEDFGKRRFVRRAGARPLTEDVTAVPLARDKAGSAAYIVWPAGAKRLLALASRRAAPADAFLHAEAGLAAFVCEPAMAIQQHVLAGQEGAAGPGAAASSVQAQRQRLPPTLANLPFMLRRLRTQLRLLPFHVGRVGALRYRHVRFDATSPKKTT</sequence>
<dbReference type="CDD" id="cd06532">
    <property type="entry name" value="Glyco_transf_25"/>
    <property type="match status" value="1"/>
</dbReference>
<gene>
    <name evidence="2" type="ORF">SAMN02745911_1855</name>
</gene>
<accession>A0ABY1IGZ8</accession>
<evidence type="ECO:0000259" key="1">
    <source>
        <dbReference type="Pfam" id="PF01755"/>
    </source>
</evidence>
<keyword evidence="3" id="KW-1185">Reference proteome</keyword>
<evidence type="ECO:0000313" key="3">
    <source>
        <dbReference type="Proteomes" id="UP000184290"/>
    </source>
</evidence>
<evidence type="ECO:0000313" key="2">
    <source>
        <dbReference type="EMBL" id="SHJ15772.1"/>
    </source>
</evidence>
<keyword evidence="2" id="KW-0808">Transferase</keyword>
<dbReference type="InterPro" id="IPR002654">
    <property type="entry name" value="Glyco_trans_25"/>
</dbReference>
<feature type="domain" description="Glycosyl transferase family 25" evidence="1">
    <location>
        <begin position="5"/>
        <end position="172"/>
    </location>
</feature>